<dbReference type="EMBL" id="LS483452">
    <property type="protein sequence ID" value="SQH76953.1"/>
    <property type="molecule type" value="Genomic_DNA"/>
</dbReference>
<dbReference type="Proteomes" id="UP000250123">
    <property type="component" value="Chromosome SHEWBE"/>
</dbReference>
<accession>A0A330M676</accession>
<dbReference type="InterPro" id="IPR015927">
    <property type="entry name" value="Peptidase_S24_S26A/B/C"/>
</dbReference>
<evidence type="ECO:0000259" key="1">
    <source>
        <dbReference type="Pfam" id="PF00717"/>
    </source>
</evidence>
<evidence type="ECO:0000313" key="2">
    <source>
        <dbReference type="EMBL" id="SQH76953.1"/>
    </source>
</evidence>
<evidence type="ECO:0000313" key="3">
    <source>
        <dbReference type="Proteomes" id="UP000250123"/>
    </source>
</evidence>
<dbReference type="SUPFAM" id="SSF51306">
    <property type="entry name" value="LexA/Signal peptidase"/>
    <property type="match status" value="1"/>
</dbReference>
<dbReference type="Gene3D" id="2.10.109.10">
    <property type="entry name" value="Umud Fragment, subunit A"/>
    <property type="match status" value="1"/>
</dbReference>
<protein>
    <submittedName>
        <fullName evidence="2">Peptidase S24, S26A and S26B</fullName>
    </submittedName>
</protein>
<dbReference type="RefSeq" id="WP_231926303.1">
    <property type="nucleotide sequence ID" value="NZ_LS483452.1"/>
</dbReference>
<dbReference type="InterPro" id="IPR036286">
    <property type="entry name" value="LexA/Signal_pep-like_sf"/>
</dbReference>
<dbReference type="AlphaFoldDB" id="A0A330M676"/>
<feature type="domain" description="Peptidase S24/S26A/S26B/S26C" evidence="1">
    <location>
        <begin position="25"/>
        <end position="96"/>
    </location>
</feature>
<gene>
    <name evidence="2" type="ORF">SHEWBE_2990</name>
</gene>
<dbReference type="Pfam" id="PF00717">
    <property type="entry name" value="Peptidase_S24"/>
    <property type="match status" value="1"/>
</dbReference>
<organism evidence="2 3">
    <name type="scientific">Shewanella benthica</name>
    <dbReference type="NCBI Taxonomy" id="43661"/>
    <lineage>
        <taxon>Bacteria</taxon>
        <taxon>Pseudomonadati</taxon>
        <taxon>Pseudomonadota</taxon>
        <taxon>Gammaproteobacteria</taxon>
        <taxon>Alteromonadales</taxon>
        <taxon>Shewanellaceae</taxon>
        <taxon>Shewanella</taxon>
    </lineage>
</organism>
<name>A0A330M676_9GAMM</name>
<sequence length="149" mass="16463">MAVWIYSVWWVVRIINISASCGITGFESPAKDYHQKALDLDDLLIETPSATQVYLAQGDELQNIGVFDGDLLVVDQSKRVVCNDLVVAELNGELITTLINTKYQVLYSDPGGSNSITIQEFDEFVVKGVVTRSVRCHRPVSGLQCLVIT</sequence>
<proteinExistence type="predicted"/>
<reference evidence="3" key="1">
    <citation type="submission" date="2018-06" db="EMBL/GenBank/DDBJ databases">
        <authorList>
            <person name="Cea G.-C."/>
            <person name="William W."/>
        </authorList>
    </citation>
    <scope>NUCLEOTIDE SEQUENCE [LARGE SCALE GENOMIC DNA]</scope>
    <source>
        <strain evidence="3">DB21MT-2</strain>
    </source>
</reference>
<dbReference type="KEGG" id="sbk:SHEWBE_2990"/>